<evidence type="ECO:0000313" key="8">
    <source>
        <dbReference type="Proteomes" id="UP000069940"/>
    </source>
</evidence>
<feature type="region of interest" description="Disordered" evidence="5">
    <location>
        <begin position="540"/>
        <end position="590"/>
    </location>
</feature>
<feature type="coiled-coil region" evidence="4">
    <location>
        <begin position="204"/>
        <end position="233"/>
    </location>
</feature>
<feature type="compositionally biased region" description="Acidic residues" evidence="5">
    <location>
        <begin position="131"/>
        <end position="140"/>
    </location>
</feature>
<organism evidence="7 8">
    <name type="scientific">Aedes albopictus</name>
    <name type="common">Asian tiger mosquito</name>
    <name type="synonym">Stegomyia albopicta</name>
    <dbReference type="NCBI Taxonomy" id="7160"/>
    <lineage>
        <taxon>Eukaryota</taxon>
        <taxon>Metazoa</taxon>
        <taxon>Ecdysozoa</taxon>
        <taxon>Arthropoda</taxon>
        <taxon>Hexapoda</taxon>
        <taxon>Insecta</taxon>
        <taxon>Pterygota</taxon>
        <taxon>Neoptera</taxon>
        <taxon>Endopterygota</taxon>
        <taxon>Diptera</taxon>
        <taxon>Nematocera</taxon>
        <taxon>Culicoidea</taxon>
        <taxon>Culicidae</taxon>
        <taxon>Culicinae</taxon>
        <taxon>Aedini</taxon>
        <taxon>Aedes</taxon>
        <taxon>Stegomyia</taxon>
    </lineage>
</organism>
<reference evidence="7" key="2">
    <citation type="submission" date="2025-05" db="UniProtKB">
        <authorList>
            <consortium name="EnsemblMetazoa"/>
        </authorList>
    </citation>
    <scope>IDENTIFICATION</scope>
    <source>
        <strain evidence="7">Foshan</strain>
    </source>
</reference>
<evidence type="ECO:0000313" key="7">
    <source>
        <dbReference type="EnsemblMetazoa" id="AALFPA23_011554.P16396"/>
    </source>
</evidence>
<keyword evidence="4" id="KW-0175">Coiled coil</keyword>
<evidence type="ECO:0000256" key="1">
    <source>
        <dbReference type="ARBA" id="ARBA00022723"/>
    </source>
</evidence>
<feature type="region of interest" description="Disordered" evidence="5">
    <location>
        <begin position="78"/>
        <end position="140"/>
    </location>
</feature>
<evidence type="ECO:0000256" key="4">
    <source>
        <dbReference type="SAM" id="Coils"/>
    </source>
</evidence>
<reference evidence="8" key="1">
    <citation type="journal article" date="2015" name="Proc. Natl. Acad. Sci. U.S.A.">
        <title>Genome sequence of the Asian Tiger mosquito, Aedes albopictus, reveals insights into its biology, genetics, and evolution.</title>
        <authorList>
            <person name="Chen X.G."/>
            <person name="Jiang X."/>
            <person name="Gu J."/>
            <person name="Xu M."/>
            <person name="Wu Y."/>
            <person name="Deng Y."/>
            <person name="Zhang C."/>
            <person name="Bonizzoni M."/>
            <person name="Dermauw W."/>
            <person name="Vontas J."/>
            <person name="Armbruster P."/>
            <person name="Huang X."/>
            <person name="Yang Y."/>
            <person name="Zhang H."/>
            <person name="He W."/>
            <person name="Peng H."/>
            <person name="Liu Y."/>
            <person name="Wu K."/>
            <person name="Chen J."/>
            <person name="Lirakis M."/>
            <person name="Topalis P."/>
            <person name="Van Leeuwen T."/>
            <person name="Hall A.B."/>
            <person name="Jiang X."/>
            <person name="Thorpe C."/>
            <person name="Mueller R.L."/>
            <person name="Sun C."/>
            <person name="Waterhouse R.M."/>
            <person name="Yan G."/>
            <person name="Tu Z.J."/>
            <person name="Fang X."/>
            <person name="James A.A."/>
        </authorList>
    </citation>
    <scope>NUCLEOTIDE SEQUENCE [LARGE SCALE GENOMIC DNA]</scope>
    <source>
        <strain evidence="8">Foshan</strain>
    </source>
</reference>
<evidence type="ECO:0000256" key="5">
    <source>
        <dbReference type="SAM" id="MobiDB-lite"/>
    </source>
</evidence>
<dbReference type="Proteomes" id="UP000069940">
    <property type="component" value="Unassembled WGS sequence"/>
</dbReference>
<keyword evidence="1" id="KW-0479">Metal-binding</keyword>
<dbReference type="InterPro" id="IPR011011">
    <property type="entry name" value="Znf_FYVE_PHD"/>
</dbReference>
<dbReference type="EnsemblMetazoa" id="AALFPA23_011554.R16396">
    <property type="protein sequence ID" value="AALFPA23_011554.P16396"/>
    <property type="gene ID" value="AALFPA23_011554"/>
</dbReference>
<dbReference type="Gene3D" id="3.30.40.10">
    <property type="entry name" value="Zinc/RING finger domain, C3HC4 (zinc finger)"/>
    <property type="match status" value="1"/>
</dbReference>
<dbReference type="GeneID" id="115255512"/>
<evidence type="ECO:0000256" key="3">
    <source>
        <dbReference type="ARBA" id="ARBA00022833"/>
    </source>
</evidence>
<keyword evidence="2" id="KW-0863">Zinc-finger</keyword>
<accession>A0ABM1YRP4</accession>
<dbReference type="Pfam" id="PF00628">
    <property type="entry name" value="PHD"/>
    <property type="match status" value="1"/>
</dbReference>
<protein>
    <recommendedName>
        <fullName evidence="6">Zinc finger PHD-type domain-containing protein</fullName>
    </recommendedName>
</protein>
<feature type="compositionally biased region" description="Polar residues" evidence="5">
    <location>
        <begin position="177"/>
        <end position="186"/>
    </location>
</feature>
<dbReference type="SMART" id="SM00249">
    <property type="entry name" value="PHD"/>
    <property type="match status" value="1"/>
</dbReference>
<name>A0ABM1YRP4_AEDAL</name>
<feature type="region of interest" description="Disordered" evidence="5">
    <location>
        <begin position="161"/>
        <end position="188"/>
    </location>
</feature>
<evidence type="ECO:0000259" key="6">
    <source>
        <dbReference type="SMART" id="SM00249"/>
    </source>
</evidence>
<evidence type="ECO:0000256" key="2">
    <source>
        <dbReference type="ARBA" id="ARBA00022771"/>
    </source>
</evidence>
<dbReference type="InterPro" id="IPR005312">
    <property type="entry name" value="DUF1759"/>
</dbReference>
<dbReference type="InterPro" id="IPR001965">
    <property type="entry name" value="Znf_PHD"/>
</dbReference>
<sequence>MSTYKYPCCDEGEEYDASVLCEKCREWYHFECVGVDDSVAEVVWYCGTCLGEDRSIRASLGAPGNTTISPMVFRHPSRTRGRAVIGKSGQPSQGRMTREPAQDDDENGIEEMHCQVGDQGQTEEVDKRVTEEEEEVDDENDLLRALSEAVGRYCNRVKRSESVPVKNNNRSNEKVNKSTSVPSAESTRTRALRELQELEEWNRLEELEEVNQRKLLELERKRIARQKEVLQKRMELRQIVSEDFVFIDKDFPELVGDAEVGVEEGQSQELLKNTGTSEIRSNTRPPKLQRTVLSTSTSRHLGKFPGVSNYNLPRPSFENRINARSSICEHFSGEKREAGNNQAAHGPSHLQIASRQVFPRSLPKFSGAAEEWPIFISAYEQANTSCGFTNAENLVRLQEALTGKALETVRNRLLLPENVPLIVEKLRKRFGNPEILSTRLANRIQGLEGPSAESLESVIEFGSAVEEFTQHLKAAGLVDRLKNPILMQSLVQKLPSYYAMEWVEYKRRAQSVDLETFGTFMECLVEKALEATFEKADMNENDKKRGKAKAKSVLYAADGDNDGTSGRPSQNDDEARRPEQPVQPQYKDRLELPSQRVNAEEFVHCDHLYDVEIPGYDLATPQVLLGIDNLHLVAPLESRTGDPGEPVAIRSLLGWTVYGPRPRE</sequence>
<keyword evidence="8" id="KW-1185">Reference proteome</keyword>
<proteinExistence type="predicted"/>
<dbReference type="Pfam" id="PF03564">
    <property type="entry name" value="DUF1759"/>
    <property type="match status" value="1"/>
</dbReference>
<dbReference type="InterPro" id="IPR013083">
    <property type="entry name" value="Znf_RING/FYVE/PHD"/>
</dbReference>
<dbReference type="SUPFAM" id="SSF57903">
    <property type="entry name" value="FYVE/PHD zinc finger"/>
    <property type="match status" value="1"/>
</dbReference>
<keyword evidence="3" id="KW-0862">Zinc</keyword>
<dbReference type="PANTHER" id="PTHR47331">
    <property type="entry name" value="PHD-TYPE DOMAIN-CONTAINING PROTEIN"/>
    <property type="match status" value="1"/>
</dbReference>
<feature type="domain" description="Zinc finger PHD-type" evidence="6">
    <location>
        <begin position="7"/>
        <end position="50"/>
    </location>
</feature>
<dbReference type="RefSeq" id="XP_062703769.1">
    <property type="nucleotide sequence ID" value="XM_062847785.1"/>
</dbReference>
<dbReference type="InterPro" id="IPR019787">
    <property type="entry name" value="Znf_PHD-finger"/>
</dbReference>